<dbReference type="GO" id="GO:0008168">
    <property type="term" value="F:methyltransferase activity"/>
    <property type="evidence" value="ECO:0007669"/>
    <property type="project" value="UniProtKB-KW"/>
</dbReference>
<organism evidence="5 6">
    <name type="scientific">Bradyrhizobium macuxiense</name>
    <dbReference type="NCBI Taxonomy" id="1755647"/>
    <lineage>
        <taxon>Bacteria</taxon>
        <taxon>Pseudomonadati</taxon>
        <taxon>Pseudomonadota</taxon>
        <taxon>Alphaproteobacteria</taxon>
        <taxon>Hyphomicrobiales</taxon>
        <taxon>Nitrobacteraceae</taxon>
        <taxon>Bradyrhizobium</taxon>
    </lineage>
</organism>
<feature type="transmembrane region" description="Helical" evidence="3">
    <location>
        <begin position="37"/>
        <end position="57"/>
    </location>
</feature>
<dbReference type="PRINTS" id="PR00864">
    <property type="entry name" value="PREPILNPTASE"/>
</dbReference>
<dbReference type="PANTHER" id="PTHR30487:SF0">
    <property type="entry name" value="PREPILIN LEADER PEPTIDASE_N-METHYLTRANSFERASE-RELATED"/>
    <property type="match status" value="1"/>
</dbReference>
<feature type="transmembrane region" description="Helical" evidence="3">
    <location>
        <begin position="172"/>
        <end position="192"/>
    </location>
</feature>
<dbReference type="Proteomes" id="UP000321304">
    <property type="component" value="Unassembled WGS sequence"/>
</dbReference>
<dbReference type="InterPro" id="IPR050882">
    <property type="entry name" value="Prepilin_peptidase/N-MTase"/>
</dbReference>
<dbReference type="Gene3D" id="1.20.120.1220">
    <property type="match status" value="1"/>
</dbReference>
<name>A0A560LNI6_9BRAD</name>
<sequence length="193" mass="20529">MRRPIDENALFNARELLQHNVFSRHTCPVTMQIDHEAVYFIASYGALCVLCCSVALIDLRHGIIPDWLNLAIAALGLANAVVTESATAAFSAMAIAALVGIVFWLLQRLYFALRHVDGLGLGDVKFLAAAAIWVGASGIPTVLLIAALAALGVAGGLQLAGQEMKRQTSIPFGPFLALGLLLTPALQNWLALN</sequence>
<keyword evidence="3" id="KW-0812">Transmembrane</keyword>
<proteinExistence type="inferred from homology"/>
<dbReference type="RefSeq" id="WP_246667583.1">
    <property type="nucleotide sequence ID" value="NZ_VITY01000008.1"/>
</dbReference>
<protein>
    <submittedName>
        <fullName evidence="5">Leader peptidase (Prepilin peptidase)/N-methyltransferase</fullName>
    </submittedName>
</protein>
<dbReference type="GO" id="GO:0032259">
    <property type="term" value="P:methylation"/>
    <property type="evidence" value="ECO:0007669"/>
    <property type="project" value="UniProtKB-KW"/>
</dbReference>
<keyword evidence="3" id="KW-0472">Membrane</keyword>
<dbReference type="GO" id="GO:0004190">
    <property type="term" value="F:aspartic-type endopeptidase activity"/>
    <property type="evidence" value="ECO:0007669"/>
    <property type="project" value="InterPro"/>
</dbReference>
<evidence type="ECO:0000259" key="4">
    <source>
        <dbReference type="Pfam" id="PF01478"/>
    </source>
</evidence>
<dbReference type="EMBL" id="VITY01000008">
    <property type="protein sequence ID" value="TWB96014.1"/>
    <property type="molecule type" value="Genomic_DNA"/>
</dbReference>
<dbReference type="GO" id="GO:0006465">
    <property type="term" value="P:signal peptide processing"/>
    <property type="evidence" value="ECO:0007669"/>
    <property type="project" value="TreeGrafter"/>
</dbReference>
<evidence type="ECO:0000313" key="6">
    <source>
        <dbReference type="Proteomes" id="UP000321304"/>
    </source>
</evidence>
<evidence type="ECO:0000256" key="1">
    <source>
        <dbReference type="ARBA" id="ARBA00005801"/>
    </source>
</evidence>
<dbReference type="InterPro" id="IPR000045">
    <property type="entry name" value="Prepilin_IV_endopep_pep"/>
</dbReference>
<feature type="domain" description="Prepilin type IV endopeptidase peptidase" evidence="4">
    <location>
        <begin position="47"/>
        <end position="153"/>
    </location>
</feature>
<evidence type="ECO:0000256" key="3">
    <source>
        <dbReference type="SAM" id="Phobius"/>
    </source>
</evidence>
<dbReference type="GO" id="GO:0005886">
    <property type="term" value="C:plasma membrane"/>
    <property type="evidence" value="ECO:0007669"/>
    <property type="project" value="TreeGrafter"/>
</dbReference>
<feature type="transmembrane region" description="Helical" evidence="3">
    <location>
        <begin position="64"/>
        <end position="82"/>
    </location>
</feature>
<evidence type="ECO:0000313" key="5">
    <source>
        <dbReference type="EMBL" id="TWB96014.1"/>
    </source>
</evidence>
<keyword evidence="3" id="KW-1133">Transmembrane helix</keyword>
<dbReference type="Pfam" id="PF01478">
    <property type="entry name" value="Peptidase_A24"/>
    <property type="match status" value="1"/>
</dbReference>
<dbReference type="PANTHER" id="PTHR30487">
    <property type="entry name" value="TYPE 4 PREPILIN-LIKE PROTEINS LEADER PEPTIDE-PROCESSING ENZYME"/>
    <property type="match status" value="1"/>
</dbReference>
<keyword evidence="5" id="KW-0808">Transferase</keyword>
<comment type="similarity">
    <text evidence="1 2">Belongs to the peptidase A24 family.</text>
</comment>
<gene>
    <name evidence="5" type="ORF">FBZ93_10853</name>
</gene>
<accession>A0A560LNI6</accession>
<keyword evidence="5" id="KW-0489">Methyltransferase</keyword>
<keyword evidence="6" id="KW-1185">Reference proteome</keyword>
<dbReference type="InterPro" id="IPR014032">
    <property type="entry name" value="Peptidase_A24A_bac"/>
</dbReference>
<reference evidence="5 6" key="1">
    <citation type="submission" date="2019-06" db="EMBL/GenBank/DDBJ databases">
        <title>Genomic Encyclopedia of Type Strains, Phase IV (KMG-V): Genome sequencing to study the core and pangenomes of soil and plant-associated prokaryotes.</title>
        <authorList>
            <person name="Whitman W."/>
        </authorList>
    </citation>
    <scope>NUCLEOTIDE SEQUENCE [LARGE SCALE GENOMIC DNA]</scope>
    <source>
        <strain evidence="5 6">BR 10355</strain>
    </source>
</reference>
<dbReference type="AlphaFoldDB" id="A0A560LNI6"/>
<comment type="caution">
    <text evidence="5">The sequence shown here is derived from an EMBL/GenBank/DDBJ whole genome shotgun (WGS) entry which is preliminary data.</text>
</comment>
<feature type="transmembrane region" description="Helical" evidence="3">
    <location>
        <begin position="88"/>
        <end position="106"/>
    </location>
</feature>
<evidence type="ECO:0000256" key="2">
    <source>
        <dbReference type="RuleBase" id="RU003793"/>
    </source>
</evidence>